<evidence type="ECO:0000313" key="2">
    <source>
        <dbReference type="EMBL" id="NLJ22953.1"/>
    </source>
</evidence>
<evidence type="ECO:0000256" key="1">
    <source>
        <dbReference type="SAM" id="MobiDB-lite"/>
    </source>
</evidence>
<dbReference type="AlphaFoldDB" id="A0A7K4AIZ8"/>
<accession>A0A7K4AIZ8</accession>
<sequence length="244" mass="26194">MIGIAKISLLLALMISTAAIYAAQPWDDSSGWGDSGWVDEGAGSWDGDWSGADTGSWDSGSGGGDGNIGSSSNDYGGSNSWGSPIPAEMTSSDEAVFPSSISESSSTLIEEDSAQYAKRDIAYSMAAGGSSRNIFWIVSRDGNQNWRSVNIPCNRYARLSFIPSDSGQLIMEELYPNNQVRTYYYGTVAAFRQYRAWFFADTSGTHRMRYKIDNGPYSDTLTFYVGNCGGGGSGGICPCCGRPY</sequence>
<reference evidence="2 3" key="1">
    <citation type="journal article" date="2020" name="Biotechnol. Biofuels">
        <title>New insights from the biogas microbiome by comprehensive genome-resolved metagenomics of nearly 1600 species originating from multiple anaerobic digesters.</title>
        <authorList>
            <person name="Campanaro S."/>
            <person name="Treu L."/>
            <person name="Rodriguez-R L.M."/>
            <person name="Kovalovszki A."/>
            <person name="Ziels R.M."/>
            <person name="Maus I."/>
            <person name="Zhu X."/>
            <person name="Kougias P.G."/>
            <person name="Basile A."/>
            <person name="Luo G."/>
            <person name="Schluter A."/>
            <person name="Konstantinidis K.T."/>
            <person name="Angelidaki I."/>
        </authorList>
    </citation>
    <scope>NUCLEOTIDE SEQUENCE [LARGE SCALE GENOMIC DNA]</scope>
    <source>
        <strain evidence="2">AS27yjCOA_157</strain>
    </source>
</reference>
<proteinExistence type="predicted"/>
<feature type="compositionally biased region" description="Low complexity" evidence="1">
    <location>
        <begin position="68"/>
        <end position="83"/>
    </location>
</feature>
<organism evidence="2 3">
    <name type="scientific">Methanothrix soehngenii</name>
    <name type="common">Methanosaeta concilii</name>
    <dbReference type="NCBI Taxonomy" id="2223"/>
    <lineage>
        <taxon>Archaea</taxon>
        <taxon>Methanobacteriati</taxon>
        <taxon>Methanobacteriota</taxon>
        <taxon>Stenosarchaea group</taxon>
        <taxon>Methanomicrobia</taxon>
        <taxon>Methanotrichales</taxon>
        <taxon>Methanotrichaceae</taxon>
        <taxon>Methanothrix</taxon>
    </lineage>
</organism>
<name>A0A7K4AIZ8_METSH</name>
<protein>
    <submittedName>
        <fullName evidence="2">Uncharacterized protein</fullName>
    </submittedName>
</protein>
<dbReference type="Proteomes" id="UP000544742">
    <property type="component" value="Unassembled WGS sequence"/>
</dbReference>
<comment type="caution">
    <text evidence="2">The sequence shown here is derived from an EMBL/GenBank/DDBJ whole genome shotgun (WGS) entry which is preliminary data.</text>
</comment>
<feature type="region of interest" description="Disordered" evidence="1">
    <location>
        <begin position="32"/>
        <end position="84"/>
    </location>
</feature>
<dbReference type="EMBL" id="JAAYUN010000127">
    <property type="protein sequence ID" value="NLJ22953.1"/>
    <property type="molecule type" value="Genomic_DNA"/>
</dbReference>
<feature type="compositionally biased region" description="Low complexity" evidence="1">
    <location>
        <begin position="32"/>
        <end position="59"/>
    </location>
</feature>
<gene>
    <name evidence="2" type="ORF">GX426_07575</name>
</gene>
<evidence type="ECO:0000313" key="3">
    <source>
        <dbReference type="Proteomes" id="UP000544742"/>
    </source>
</evidence>